<keyword evidence="3" id="KW-1185">Reference proteome</keyword>
<protein>
    <submittedName>
        <fullName evidence="2">Oxidoreductase</fullName>
    </submittedName>
</protein>
<proteinExistence type="predicted"/>
<dbReference type="PRINTS" id="PR00368">
    <property type="entry name" value="FADPNR"/>
</dbReference>
<dbReference type="SUPFAM" id="SSF51905">
    <property type="entry name" value="FAD/NAD(P)-binding domain"/>
    <property type="match status" value="2"/>
</dbReference>
<evidence type="ECO:0000256" key="1">
    <source>
        <dbReference type="ARBA" id="ARBA00023002"/>
    </source>
</evidence>
<dbReference type="PRINTS" id="PR00469">
    <property type="entry name" value="PNDRDTASEII"/>
</dbReference>
<name>A0A328U1I2_9BACL</name>
<dbReference type="Gene3D" id="3.50.50.60">
    <property type="entry name" value="FAD/NAD(P)-binding domain"/>
    <property type="match status" value="1"/>
</dbReference>
<dbReference type="Proteomes" id="UP000249260">
    <property type="component" value="Unassembled WGS sequence"/>
</dbReference>
<accession>A0A328U1I2</accession>
<gene>
    <name evidence="2" type="ORF">DL346_24980</name>
</gene>
<keyword evidence="1" id="KW-0560">Oxidoreductase</keyword>
<sequence length="345" mass="38383">MRHVEVLIIGSGQAGQALGYYLKRQKVSFMILGKEKRLGDTWRYRYDSLVLFTPRWFSSLPGLALKGDPNGYPSKDEIANYLENYANHFDLPVELGKTVISLEKIEDGFRAVTEDGEYLARKVVVATGPFQRPYIPSMAANAAEEVYHIHSSQYRNPSQLNPGSLLVVGSGNSGAQIAAELCHDRKVFLSAGHPIKHMPQQLLGKSIFLWLRKTGLLYAAADGWRGRWFQNQGDPIFGQELKRLIKQGKINMMPRAASMQGNRVTFDGSDIPLVVDNIIWATGFRSDYSWIRIPKLMDGSGNVIHHQGVTSVQGLYFLGLPWQRSRGSSLVGGVGLDAEMLSGML</sequence>
<evidence type="ECO:0000313" key="2">
    <source>
        <dbReference type="EMBL" id="RAP73864.1"/>
    </source>
</evidence>
<comment type="caution">
    <text evidence="2">The sequence shown here is derived from an EMBL/GenBank/DDBJ whole genome shotgun (WGS) entry which is preliminary data.</text>
</comment>
<dbReference type="OrthoDB" id="9778740at2"/>
<dbReference type="InterPro" id="IPR050982">
    <property type="entry name" value="Auxin_biosynth/cation_transpt"/>
</dbReference>
<reference evidence="2 3" key="1">
    <citation type="submission" date="2018-06" db="EMBL/GenBank/DDBJ databases">
        <title>Paenibacillus montanisoli sp. nov., isolated from mountain area soil.</title>
        <authorList>
            <person name="Wu M."/>
        </authorList>
    </citation>
    <scope>NUCLEOTIDE SEQUENCE [LARGE SCALE GENOMIC DNA]</scope>
    <source>
        <strain evidence="2 3">RA17</strain>
    </source>
</reference>
<dbReference type="PANTHER" id="PTHR43539:SF78">
    <property type="entry name" value="FLAVIN-CONTAINING MONOOXYGENASE"/>
    <property type="match status" value="1"/>
</dbReference>
<dbReference type="RefSeq" id="WP_112885447.1">
    <property type="nucleotide sequence ID" value="NZ_QLUW01000006.1"/>
</dbReference>
<dbReference type="GO" id="GO:0004497">
    <property type="term" value="F:monooxygenase activity"/>
    <property type="evidence" value="ECO:0007669"/>
    <property type="project" value="TreeGrafter"/>
</dbReference>
<organism evidence="2 3">
    <name type="scientific">Paenibacillus montanisoli</name>
    <dbReference type="NCBI Taxonomy" id="2081970"/>
    <lineage>
        <taxon>Bacteria</taxon>
        <taxon>Bacillati</taxon>
        <taxon>Bacillota</taxon>
        <taxon>Bacilli</taxon>
        <taxon>Bacillales</taxon>
        <taxon>Paenibacillaceae</taxon>
        <taxon>Paenibacillus</taxon>
    </lineage>
</organism>
<dbReference type="PANTHER" id="PTHR43539">
    <property type="entry name" value="FLAVIN-BINDING MONOOXYGENASE-LIKE PROTEIN (AFU_ORTHOLOGUE AFUA_4G09220)"/>
    <property type="match status" value="1"/>
</dbReference>
<dbReference type="Pfam" id="PF13738">
    <property type="entry name" value="Pyr_redox_3"/>
    <property type="match status" value="1"/>
</dbReference>
<evidence type="ECO:0000313" key="3">
    <source>
        <dbReference type="Proteomes" id="UP000249260"/>
    </source>
</evidence>
<dbReference type="InterPro" id="IPR036188">
    <property type="entry name" value="FAD/NAD-bd_sf"/>
</dbReference>
<dbReference type="GO" id="GO:0050660">
    <property type="term" value="F:flavin adenine dinucleotide binding"/>
    <property type="evidence" value="ECO:0007669"/>
    <property type="project" value="TreeGrafter"/>
</dbReference>
<dbReference type="EMBL" id="QLUW01000006">
    <property type="protein sequence ID" value="RAP73864.1"/>
    <property type="molecule type" value="Genomic_DNA"/>
</dbReference>
<dbReference type="AlphaFoldDB" id="A0A328U1I2"/>